<feature type="region of interest" description="Disordered" evidence="1">
    <location>
        <begin position="180"/>
        <end position="200"/>
    </location>
</feature>
<feature type="region of interest" description="Disordered" evidence="1">
    <location>
        <begin position="140"/>
        <end position="160"/>
    </location>
</feature>
<feature type="compositionally biased region" description="Low complexity" evidence="1">
    <location>
        <begin position="917"/>
        <end position="932"/>
    </location>
</feature>
<feature type="compositionally biased region" description="Basic and acidic residues" evidence="1">
    <location>
        <begin position="989"/>
        <end position="1005"/>
    </location>
</feature>
<organism evidence="2 3">
    <name type="scientific">Leishmania tarentolae</name>
    <name type="common">Sauroleishmania tarentolae</name>
    <dbReference type="NCBI Taxonomy" id="5689"/>
    <lineage>
        <taxon>Eukaryota</taxon>
        <taxon>Discoba</taxon>
        <taxon>Euglenozoa</taxon>
        <taxon>Kinetoplastea</taxon>
        <taxon>Metakinetoplastina</taxon>
        <taxon>Trypanosomatida</taxon>
        <taxon>Trypanosomatidae</taxon>
        <taxon>Leishmaniinae</taxon>
        <taxon>Leishmania</taxon>
        <taxon>lizard Leishmania</taxon>
    </lineage>
</organism>
<evidence type="ECO:0000256" key="1">
    <source>
        <dbReference type="SAM" id="MobiDB-lite"/>
    </source>
</evidence>
<feature type="region of interest" description="Disordered" evidence="1">
    <location>
        <begin position="911"/>
        <end position="932"/>
    </location>
</feature>
<comment type="caution">
    <text evidence="2">The sequence shown here is derived from an EMBL/GenBank/DDBJ whole genome shotgun (WGS) entry which is preliminary data.</text>
</comment>
<name>A0A640KD19_LEITA</name>
<feature type="compositionally biased region" description="Low complexity" evidence="1">
    <location>
        <begin position="145"/>
        <end position="159"/>
    </location>
</feature>
<dbReference type="EMBL" id="BLBS01000017">
    <property type="protein sequence ID" value="GET86934.1"/>
    <property type="molecule type" value="Genomic_DNA"/>
</dbReference>
<feature type="compositionally biased region" description="Basic and acidic residues" evidence="1">
    <location>
        <begin position="51"/>
        <end position="63"/>
    </location>
</feature>
<gene>
    <name evidence="2" type="ORF">LtaPh_1307400</name>
</gene>
<evidence type="ECO:0000313" key="2">
    <source>
        <dbReference type="EMBL" id="GET86934.1"/>
    </source>
</evidence>
<feature type="compositionally biased region" description="Low complexity" evidence="1">
    <location>
        <begin position="363"/>
        <end position="378"/>
    </location>
</feature>
<evidence type="ECO:0000313" key="3">
    <source>
        <dbReference type="Proteomes" id="UP000419144"/>
    </source>
</evidence>
<proteinExistence type="predicted"/>
<feature type="region of interest" description="Disordered" evidence="1">
    <location>
        <begin position="266"/>
        <end position="295"/>
    </location>
</feature>
<feature type="compositionally biased region" description="Low complexity" evidence="1">
    <location>
        <begin position="271"/>
        <end position="280"/>
    </location>
</feature>
<protein>
    <submittedName>
        <fullName evidence="2">Uncharacterized protein</fullName>
    </submittedName>
</protein>
<feature type="region of interest" description="Disordered" evidence="1">
    <location>
        <begin position="969"/>
        <end position="1005"/>
    </location>
</feature>
<reference evidence="2" key="1">
    <citation type="submission" date="2019-11" db="EMBL/GenBank/DDBJ databases">
        <title>Leishmania tarentolae CDS.</title>
        <authorList>
            <person name="Goto Y."/>
            <person name="Yamagishi J."/>
        </authorList>
    </citation>
    <scope>NUCLEOTIDE SEQUENCE [LARGE SCALE GENOMIC DNA]</scope>
    <source>
        <strain evidence="2">Parrot Tar II</strain>
    </source>
</reference>
<feature type="region of interest" description="Disordered" evidence="1">
    <location>
        <begin position="674"/>
        <end position="702"/>
    </location>
</feature>
<feature type="region of interest" description="Disordered" evidence="1">
    <location>
        <begin position="49"/>
        <end position="71"/>
    </location>
</feature>
<dbReference type="AlphaFoldDB" id="A0A640KD19"/>
<feature type="region of interest" description="Disordered" evidence="1">
    <location>
        <begin position="338"/>
        <end position="415"/>
    </location>
</feature>
<accession>A0A640KD19</accession>
<dbReference type="VEuPathDB" id="TriTrypDB:LtaPh_1307400"/>
<dbReference type="Proteomes" id="UP000419144">
    <property type="component" value="Unassembled WGS sequence"/>
</dbReference>
<keyword evidence="3" id="KW-1185">Reference proteome</keyword>
<dbReference type="OrthoDB" id="267720at2759"/>
<sequence>MDACGWGTPTRYSKPFLLADSRAASSKQDVSLDCKRQCCRSQQRQGSAARVADKPCKGREHAGRSGRAASSVSADAAASALRQQCETTRLLARLLAGLTLQWREVMVDLTKAHVPFSISDAAAAAASRLGERRHIERCHDHRCRSTSPSQPRSSCRPSSAVENVESKSYLTKARRFRAQAHEVAPTRLRDSDQRRTPSASRRNLCAGHSFHCTSDALRTDAKVYSTATSWHCLTPSVQWIPYVLHENSAECHDTHTRARGGLCESSVLHTSSPSPSRFSSAKVERDAKGGGGVYIGRGVRTDSQLRRTVLEEAARSAEVIILGMRQVREVLTPKAVATVSRNDPDGRSRHRSRRGSPCKSTWADPSSTPSDSLSSATSAEANQISAYHHHHKSNETHTQQYSDKTPLDEARRSSTRCRGHALGHNEGVEPPSIFFSSAATPSRSQCLSQSAGDSPFATAATSAASTRVLVYPAPPASDRVYIYPRADRSATVVSPLRHRTYSATSAGALVADPSSHWNHGLEWQAPGAAAPVSVRAWAKPAVEPAASMDTYGPVSDPHRAPASLAQVMELPAASPATRSGLSPSTLSSSVAASLAQSTSQARWTALTYEESEARLLIVMAHSCHFVGILRDYYECLRELEWESQRHSLTTTIGTVSGEQEAATVWAHAPITATRTHTRKSDTNHVADPVNSPPSAPSWSRPSTSIVSAHTETISEVAMSQAAQMPPTRDGEYGYEGEGTPNEVQLSASTTATATGISNTYDVSSPPLQGWQPVSDMNSATYSRARDTRDSATTPHASRLPARRLPTSHLMPILLRDNSTFAAVTAADAPTAPASVSVSAPRTSAKELAPLSPPPVQPSALLQQLRDAATVEKNEETYVELTPTMTRHARSRTTGGNSRLFLSPLEVCAEKVTEGNPSSDSDSRATAASTSRSSSITYIVEENVEQTFPSSTTNIVDGLGATAVDRASLTAASRGPPPPPQVGANGTHRGNLDDGPRPSPRTHSEVPPRLIMAVELFPVGDTDTSAAGAPLPRKRQIVSPSPLPSVQDMDNVGNANTATVNGIEVASVTNEAYAASFSSVSSFDEKAIESPVTIGDAEAAGDTSTTTFTATGCFPEDPVVECSSPLADPAPHM</sequence>
<feature type="region of interest" description="Disordered" evidence="1">
    <location>
        <begin position="1023"/>
        <end position="1047"/>
    </location>
</feature>